<evidence type="ECO:0000313" key="11">
    <source>
        <dbReference type="Proteomes" id="UP001175271"/>
    </source>
</evidence>
<dbReference type="SMART" id="SM00487">
    <property type="entry name" value="DEXDc"/>
    <property type="match status" value="1"/>
</dbReference>
<dbReference type="InterPro" id="IPR014001">
    <property type="entry name" value="Helicase_ATP-bd"/>
</dbReference>
<keyword evidence="2" id="KW-0547">Nucleotide-binding</keyword>
<evidence type="ECO:0000256" key="6">
    <source>
        <dbReference type="ARBA" id="ARBA00047984"/>
    </source>
</evidence>
<keyword evidence="11" id="KW-1185">Reference proteome</keyword>
<dbReference type="InterPro" id="IPR011709">
    <property type="entry name" value="DEAD-box_helicase_OB_fold"/>
</dbReference>
<gene>
    <name evidence="10" type="ORF">QR680_017242</name>
</gene>
<dbReference type="SUPFAM" id="SSF52540">
    <property type="entry name" value="P-loop containing nucleoside triphosphate hydrolases"/>
    <property type="match status" value="1"/>
</dbReference>
<dbReference type="InterPro" id="IPR002464">
    <property type="entry name" value="DNA/RNA_helicase_DEAH_CS"/>
</dbReference>
<dbReference type="Gene3D" id="3.40.50.300">
    <property type="entry name" value="P-loop containing nucleotide triphosphate hydrolases"/>
    <property type="match status" value="2"/>
</dbReference>
<dbReference type="PROSITE" id="PS51192">
    <property type="entry name" value="HELICASE_ATP_BIND_1"/>
    <property type="match status" value="1"/>
</dbReference>
<dbReference type="InterPro" id="IPR001650">
    <property type="entry name" value="Helicase_C-like"/>
</dbReference>
<dbReference type="AlphaFoldDB" id="A0AA39HDV7"/>
<comment type="catalytic activity">
    <reaction evidence="6">
        <text>ATP + H2O = ADP + phosphate + H(+)</text>
        <dbReference type="Rhea" id="RHEA:13065"/>
        <dbReference type="ChEBI" id="CHEBI:15377"/>
        <dbReference type="ChEBI" id="CHEBI:15378"/>
        <dbReference type="ChEBI" id="CHEBI:30616"/>
        <dbReference type="ChEBI" id="CHEBI:43474"/>
        <dbReference type="ChEBI" id="CHEBI:456216"/>
        <dbReference type="EC" id="3.6.4.13"/>
    </reaction>
</comment>
<feature type="compositionally biased region" description="Polar residues" evidence="7">
    <location>
        <begin position="124"/>
        <end position="142"/>
    </location>
</feature>
<evidence type="ECO:0000256" key="7">
    <source>
        <dbReference type="SAM" id="MobiDB-lite"/>
    </source>
</evidence>
<dbReference type="FunFam" id="3.40.50.300:FF:000145">
    <property type="entry name" value="probable ATP-dependent RNA helicase DHX40"/>
    <property type="match status" value="1"/>
</dbReference>
<evidence type="ECO:0000256" key="4">
    <source>
        <dbReference type="ARBA" id="ARBA00022806"/>
    </source>
</evidence>
<dbReference type="Pfam" id="PF21010">
    <property type="entry name" value="HA2_C"/>
    <property type="match status" value="1"/>
</dbReference>
<feature type="domain" description="Helicase ATP-binding" evidence="8">
    <location>
        <begin position="180"/>
        <end position="348"/>
    </location>
</feature>
<accession>A0AA39HDV7</accession>
<evidence type="ECO:0000256" key="2">
    <source>
        <dbReference type="ARBA" id="ARBA00022741"/>
    </source>
</evidence>
<dbReference type="InterPro" id="IPR027417">
    <property type="entry name" value="P-loop_NTPase"/>
</dbReference>
<dbReference type="GO" id="GO:0003725">
    <property type="term" value="F:double-stranded RNA binding"/>
    <property type="evidence" value="ECO:0007669"/>
    <property type="project" value="TreeGrafter"/>
</dbReference>
<organism evidence="10 11">
    <name type="scientific">Steinernema hermaphroditum</name>
    <dbReference type="NCBI Taxonomy" id="289476"/>
    <lineage>
        <taxon>Eukaryota</taxon>
        <taxon>Metazoa</taxon>
        <taxon>Ecdysozoa</taxon>
        <taxon>Nematoda</taxon>
        <taxon>Chromadorea</taxon>
        <taxon>Rhabditida</taxon>
        <taxon>Tylenchina</taxon>
        <taxon>Panagrolaimomorpha</taxon>
        <taxon>Strongyloidoidea</taxon>
        <taxon>Steinernematidae</taxon>
        <taxon>Steinernema</taxon>
    </lineage>
</organism>
<dbReference type="GO" id="GO:0005524">
    <property type="term" value="F:ATP binding"/>
    <property type="evidence" value="ECO:0007669"/>
    <property type="project" value="UniProtKB-KW"/>
</dbReference>
<feature type="domain" description="Helicase C-terminal" evidence="9">
    <location>
        <begin position="373"/>
        <end position="546"/>
    </location>
</feature>
<evidence type="ECO:0000256" key="3">
    <source>
        <dbReference type="ARBA" id="ARBA00022801"/>
    </source>
</evidence>
<dbReference type="PROSITE" id="PS00690">
    <property type="entry name" value="DEAH_ATP_HELICASE"/>
    <property type="match status" value="1"/>
</dbReference>
<dbReference type="EMBL" id="JAUCMV010000004">
    <property type="protein sequence ID" value="KAK0404016.1"/>
    <property type="molecule type" value="Genomic_DNA"/>
</dbReference>
<dbReference type="PANTHER" id="PTHR18934:SF118">
    <property type="entry name" value="ATP-DEPENDENT RNA HELICASE DHX33"/>
    <property type="match status" value="1"/>
</dbReference>
<reference evidence="10" key="1">
    <citation type="submission" date="2023-06" db="EMBL/GenBank/DDBJ databases">
        <title>Genomic analysis of the entomopathogenic nematode Steinernema hermaphroditum.</title>
        <authorList>
            <person name="Schwarz E.M."/>
            <person name="Heppert J.K."/>
            <person name="Baniya A."/>
            <person name="Schwartz H.T."/>
            <person name="Tan C.-H."/>
            <person name="Antoshechkin I."/>
            <person name="Sternberg P.W."/>
            <person name="Goodrich-Blair H."/>
            <person name="Dillman A.R."/>
        </authorList>
    </citation>
    <scope>NUCLEOTIDE SEQUENCE</scope>
    <source>
        <strain evidence="10">PS9179</strain>
        <tissue evidence="10">Whole animal</tissue>
    </source>
</reference>
<dbReference type="Gene3D" id="1.20.120.1080">
    <property type="match status" value="1"/>
</dbReference>
<dbReference type="Proteomes" id="UP001175271">
    <property type="component" value="Unassembled WGS sequence"/>
</dbReference>
<sequence length="814" mass="91457">MVTLSAAGSLTQRIEKCTLALCAWDSGSPEGTWTKGFLASEQRRRFIGCGVEPAHRKFQVGAPHLDLLRLLFSRHSLMAQPVRKNGFCSLRFFTRILCRPRFRVMKIKLVQYNSTDDESDDHQNGNGVSNGATNGFRNGQSQKRPRIVDDVASVSPIVKKKKRNFARLSLPIDAVRGQLLEALRKSETVLIVGETGSGKSTQIPQMCLDAGLKLEGKIAITQPRRVAAVTLAQRVAAELQTDLGELVGYKVRFDSMVSEQTRVAFLTDGMLLREALHSSMLMDYSMVIIDEAHERSLHTDVLLAVIKLCQHQRKVAELDPLRIVIMSATMDTELYSKYFDGAPVYYIKGRTHPIEMFYGNSIKNSEDDYVYNALLTVMRIHKKEPLSDGILVFLTGQDEIESAVKRIGEISSKLDKGILAVPLYAALSPMQQRRAFEPHPPNERKVIFATNIAETSLTIPGTRIVVDGGRVKMKTFTPENSINVLRVVPTSKAQANQRAGRAGREAPGKCYRVYSKTFYEKMASTSQPEILRTNLSTVLLELFSIGLKRVNNLKFIEHPSQNALDAAESELRDLGAISYAVKAKKQRVVLTDVGLKMSKFPVDPPLAKVLLLATKYGCLEESLTVVACLSGESLFVPAPNSADKRETHYNVRRRYETTEGDHVMMLNIYQAFKKQKKACTDKHTLKRWCNDNGFIERNLDTIFKIRKQLHELCVKLGMKVESCGAQRDRLRMAIAEGLFMNACEYDASIDKYRLIRKPAITLKIHPSSCIGRSRPTVFVFSDLLRTKDLFAKNITLVDRDFLAQVFEKQKKAQN</sequence>
<keyword evidence="3" id="KW-0378">Hydrolase</keyword>
<dbReference type="Pfam" id="PF00271">
    <property type="entry name" value="Helicase_C"/>
    <property type="match status" value="1"/>
</dbReference>
<dbReference type="GO" id="GO:0005730">
    <property type="term" value="C:nucleolus"/>
    <property type="evidence" value="ECO:0007669"/>
    <property type="project" value="TreeGrafter"/>
</dbReference>
<evidence type="ECO:0000256" key="5">
    <source>
        <dbReference type="ARBA" id="ARBA00022840"/>
    </source>
</evidence>
<comment type="caution">
    <text evidence="10">The sequence shown here is derived from an EMBL/GenBank/DDBJ whole genome shotgun (WGS) entry which is preliminary data.</text>
</comment>
<dbReference type="InterPro" id="IPR007502">
    <property type="entry name" value="Helicase-assoc_dom"/>
</dbReference>
<evidence type="ECO:0000259" key="8">
    <source>
        <dbReference type="PROSITE" id="PS51192"/>
    </source>
</evidence>
<dbReference type="GO" id="GO:0016787">
    <property type="term" value="F:hydrolase activity"/>
    <property type="evidence" value="ECO:0007669"/>
    <property type="project" value="UniProtKB-KW"/>
</dbReference>
<dbReference type="Pfam" id="PF07717">
    <property type="entry name" value="OB_NTP_bind"/>
    <property type="match status" value="1"/>
</dbReference>
<feature type="region of interest" description="Disordered" evidence="7">
    <location>
        <begin position="115"/>
        <end position="142"/>
    </location>
</feature>
<dbReference type="PANTHER" id="PTHR18934">
    <property type="entry name" value="ATP-DEPENDENT RNA HELICASE"/>
    <property type="match status" value="1"/>
</dbReference>
<dbReference type="InterPro" id="IPR011545">
    <property type="entry name" value="DEAD/DEAH_box_helicase_dom"/>
</dbReference>
<keyword evidence="5" id="KW-0067">ATP-binding</keyword>
<dbReference type="Pfam" id="PF00270">
    <property type="entry name" value="DEAD"/>
    <property type="match status" value="1"/>
</dbReference>
<dbReference type="CDD" id="cd18791">
    <property type="entry name" value="SF2_C_RHA"/>
    <property type="match status" value="1"/>
</dbReference>
<evidence type="ECO:0000313" key="10">
    <source>
        <dbReference type="EMBL" id="KAK0404016.1"/>
    </source>
</evidence>
<name>A0AA39HDV7_9BILA</name>
<dbReference type="EC" id="3.6.4.13" evidence="1"/>
<dbReference type="GO" id="GO:0003724">
    <property type="term" value="F:RNA helicase activity"/>
    <property type="evidence" value="ECO:0007669"/>
    <property type="project" value="UniProtKB-EC"/>
</dbReference>
<keyword evidence="4" id="KW-0347">Helicase</keyword>
<dbReference type="PROSITE" id="PS51194">
    <property type="entry name" value="HELICASE_CTER"/>
    <property type="match status" value="1"/>
</dbReference>
<dbReference type="SMART" id="SM00847">
    <property type="entry name" value="HA2"/>
    <property type="match status" value="1"/>
</dbReference>
<evidence type="ECO:0000256" key="1">
    <source>
        <dbReference type="ARBA" id="ARBA00012552"/>
    </source>
</evidence>
<proteinExistence type="predicted"/>
<protein>
    <recommendedName>
        <fullName evidence="1">RNA helicase</fullName>
        <ecNumber evidence="1">3.6.4.13</ecNumber>
    </recommendedName>
</protein>
<evidence type="ECO:0000259" key="9">
    <source>
        <dbReference type="PROSITE" id="PS51194"/>
    </source>
</evidence>
<dbReference type="SMART" id="SM00490">
    <property type="entry name" value="HELICc"/>
    <property type="match status" value="1"/>
</dbReference>
<dbReference type="GO" id="GO:0045943">
    <property type="term" value="P:positive regulation of transcription by RNA polymerase I"/>
    <property type="evidence" value="ECO:0007669"/>
    <property type="project" value="TreeGrafter"/>
</dbReference>